<evidence type="ECO:0008006" key="4">
    <source>
        <dbReference type="Google" id="ProtNLM"/>
    </source>
</evidence>
<dbReference type="Proteomes" id="UP000667650">
    <property type="component" value="Unassembled WGS sequence"/>
</dbReference>
<evidence type="ECO:0000313" key="3">
    <source>
        <dbReference type="Proteomes" id="UP000667650"/>
    </source>
</evidence>
<dbReference type="AlphaFoldDB" id="A0A964TE04"/>
<name>A0A964TE04_9FLAO</name>
<reference evidence="2" key="1">
    <citation type="submission" date="2020-01" db="EMBL/GenBank/DDBJ databases">
        <title>Muricauda ochracea sp. nov., isolated from a tidal flat of Garorim bay in Korea.</title>
        <authorList>
            <person name="Kim D."/>
            <person name="Yoo Y."/>
            <person name="Kim J.-J."/>
        </authorList>
    </citation>
    <scope>NUCLEOTIDE SEQUENCE</scope>
    <source>
        <strain evidence="2">JGD-17</strain>
    </source>
</reference>
<dbReference type="EMBL" id="JAAABI010000003">
    <property type="protein sequence ID" value="NAY92391.1"/>
    <property type="molecule type" value="Genomic_DNA"/>
</dbReference>
<feature type="region of interest" description="Disordered" evidence="1">
    <location>
        <begin position="34"/>
        <end position="55"/>
    </location>
</feature>
<dbReference type="Gene3D" id="1.20.5.320">
    <property type="entry name" value="6-Phosphogluconate Dehydrogenase, domain 3"/>
    <property type="match status" value="1"/>
</dbReference>
<keyword evidence="3" id="KW-1185">Reference proteome</keyword>
<protein>
    <recommendedName>
        <fullName evidence="4">Collagen-like protein</fullName>
    </recommendedName>
</protein>
<feature type="compositionally biased region" description="Low complexity" evidence="1">
    <location>
        <begin position="36"/>
        <end position="45"/>
    </location>
</feature>
<organism evidence="2 3">
    <name type="scientific">Flagellimonas ochracea</name>
    <dbReference type="NCBI Taxonomy" id="2696472"/>
    <lineage>
        <taxon>Bacteria</taxon>
        <taxon>Pseudomonadati</taxon>
        <taxon>Bacteroidota</taxon>
        <taxon>Flavobacteriia</taxon>
        <taxon>Flavobacteriales</taxon>
        <taxon>Flavobacteriaceae</taxon>
        <taxon>Flagellimonas</taxon>
    </lineage>
</organism>
<dbReference type="PROSITE" id="PS51257">
    <property type="entry name" value="PROKAR_LIPOPROTEIN"/>
    <property type="match status" value="1"/>
</dbReference>
<evidence type="ECO:0000256" key="1">
    <source>
        <dbReference type="SAM" id="MobiDB-lite"/>
    </source>
</evidence>
<comment type="caution">
    <text evidence="2">The sequence shown here is derived from an EMBL/GenBank/DDBJ whole genome shotgun (WGS) entry which is preliminary data.</text>
</comment>
<gene>
    <name evidence="2" type="ORF">GTQ34_10710</name>
</gene>
<sequence length="193" mass="20820">MKATHLNVLKMAFYLFMGLSITLTSCSGKDGEDGIDGINGIDGEQGPQGPAGEDGNANVVASDWMQIQWDNAIPTEGSIMLEVPELNLSEFVDNGGVVLVYLRTLAEGGAITFSLPFTLNDATFSFYTITNVDTPGIVVLATDPNSNYILDIQNDPDFTLRYVLVPANVAEQNGLTEKTPATFEEVKFQFGLD</sequence>
<accession>A0A964TE04</accession>
<evidence type="ECO:0000313" key="2">
    <source>
        <dbReference type="EMBL" id="NAY92391.1"/>
    </source>
</evidence>
<dbReference type="RefSeq" id="WP_166523678.1">
    <property type="nucleotide sequence ID" value="NZ_JAAABI010000003.1"/>
</dbReference>
<proteinExistence type="predicted"/>